<evidence type="ECO:0000313" key="6">
    <source>
        <dbReference type="Proteomes" id="UP000621540"/>
    </source>
</evidence>
<dbReference type="PANTHER" id="PTHR43280">
    <property type="entry name" value="ARAC-FAMILY TRANSCRIPTIONAL REGULATOR"/>
    <property type="match status" value="1"/>
</dbReference>
<dbReference type="PANTHER" id="PTHR43280:SF34">
    <property type="entry name" value="ARAC-FAMILY TRANSCRIPTIONAL REGULATOR"/>
    <property type="match status" value="1"/>
</dbReference>
<name>A0ABR7I9Q6_9FIRM</name>
<gene>
    <name evidence="5" type="ORF">H8Z76_06500</name>
</gene>
<dbReference type="Pfam" id="PF12833">
    <property type="entry name" value="HTH_18"/>
    <property type="match status" value="1"/>
</dbReference>
<dbReference type="Gene3D" id="2.60.120.10">
    <property type="entry name" value="Jelly Rolls"/>
    <property type="match status" value="1"/>
</dbReference>
<evidence type="ECO:0000256" key="2">
    <source>
        <dbReference type="ARBA" id="ARBA00023125"/>
    </source>
</evidence>
<dbReference type="SUPFAM" id="SSF46689">
    <property type="entry name" value="Homeodomain-like"/>
    <property type="match status" value="2"/>
</dbReference>
<dbReference type="InterPro" id="IPR037923">
    <property type="entry name" value="HTH-like"/>
</dbReference>
<accession>A0ABR7I9Q6</accession>
<evidence type="ECO:0000256" key="3">
    <source>
        <dbReference type="ARBA" id="ARBA00023163"/>
    </source>
</evidence>
<keyword evidence="3" id="KW-0804">Transcription</keyword>
<dbReference type="Proteomes" id="UP000621540">
    <property type="component" value="Unassembled WGS sequence"/>
</dbReference>
<comment type="caution">
    <text evidence="5">The sequence shown here is derived from an EMBL/GenBank/DDBJ whole genome shotgun (WGS) entry which is preliminary data.</text>
</comment>
<dbReference type="SMART" id="SM00342">
    <property type="entry name" value="HTH_ARAC"/>
    <property type="match status" value="1"/>
</dbReference>
<reference evidence="5 6" key="1">
    <citation type="submission" date="2020-08" db="EMBL/GenBank/DDBJ databases">
        <title>Genome public.</title>
        <authorList>
            <person name="Liu C."/>
            <person name="Sun Q."/>
        </authorList>
    </citation>
    <scope>NUCLEOTIDE SEQUENCE [LARGE SCALE GENOMIC DNA]</scope>
    <source>
        <strain evidence="5 6">BX0805</strain>
    </source>
</reference>
<keyword evidence="2" id="KW-0238">DNA-binding</keyword>
<dbReference type="PROSITE" id="PS01124">
    <property type="entry name" value="HTH_ARAC_FAMILY_2"/>
    <property type="match status" value="1"/>
</dbReference>
<dbReference type="InterPro" id="IPR014710">
    <property type="entry name" value="RmlC-like_jellyroll"/>
</dbReference>
<dbReference type="InterPro" id="IPR003313">
    <property type="entry name" value="AraC-bd"/>
</dbReference>
<dbReference type="EMBL" id="JACOQH010000003">
    <property type="protein sequence ID" value="MBC5753684.1"/>
    <property type="molecule type" value="Genomic_DNA"/>
</dbReference>
<dbReference type="PROSITE" id="PS00041">
    <property type="entry name" value="HTH_ARAC_FAMILY_1"/>
    <property type="match status" value="1"/>
</dbReference>
<sequence length="276" mass="32737">MENYEKTGYLTTNFKMFHIIDRQKKDFSFHYHDFNKILIFIRGDVSYCIEGHSYELQPYDVVFVKAGEIHRPVIHSDAVYERIIIYVSPDFISSYQNENYDLNYCFKKAQEEKSNVLRMDSFHRSKLYEVTCELEKSFSDADYAGELYQNILFLEFMIQLNRATIHNHIDYVNTSASNPKILALLDFLNTHLTEDISIDRLSEQFYISKYYLMHSFKEETGYTIGNYLTTRRLLRARDLIRDGSPITEACFASGFKNYSSFSRAYKKYFKKAPRDL</sequence>
<dbReference type="InterPro" id="IPR009057">
    <property type="entry name" value="Homeodomain-like_sf"/>
</dbReference>
<feature type="domain" description="HTH araC/xylS-type" evidence="4">
    <location>
        <begin position="182"/>
        <end position="276"/>
    </location>
</feature>
<proteinExistence type="predicted"/>
<dbReference type="InterPro" id="IPR018060">
    <property type="entry name" value="HTH_AraC"/>
</dbReference>
<evidence type="ECO:0000256" key="1">
    <source>
        <dbReference type="ARBA" id="ARBA00023015"/>
    </source>
</evidence>
<dbReference type="Gene3D" id="1.10.10.60">
    <property type="entry name" value="Homeodomain-like"/>
    <property type="match status" value="2"/>
</dbReference>
<evidence type="ECO:0000313" key="5">
    <source>
        <dbReference type="EMBL" id="MBC5753684.1"/>
    </source>
</evidence>
<dbReference type="SUPFAM" id="SSF51215">
    <property type="entry name" value="Regulatory protein AraC"/>
    <property type="match status" value="1"/>
</dbReference>
<keyword evidence="6" id="KW-1185">Reference proteome</keyword>
<keyword evidence="1" id="KW-0805">Transcription regulation</keyword>
<dbReference type="Pfam" id="PF02311">
    <property type="entry name" value="AraC_binding"/>
    <property type="match status" value="1"/>
</dbReference>
<dbReference type="RefSeq" id="WP_022516174.1">
    <property type="nucleotide sequence ID" value="NZ_JACOQH010000003.1"/>
</dbReference>
<evidence type="ECO:0000259" key="4">
    <source>
        <dbReference type="PROSITE" id="PS01124"/>
    </source>
</evidence>
<dbReference type="InterPro" id="IPR018062">
    <property type="entry name" value="HTH_AraC-typ_CS"/>
</dbReference>
<organism evidence="5 6">
    <name type="scientific">Roseburia yibonii</name>
    <dbReference type="NCBI Taxonomy" id="2763063"/>
    <lineage>
        <taxon>Bacteria</taxon>
        <taxon>Bacillati</taxon>
        <taxon>Bacillota</taxon>
        <taxon>Clostridia</taxon>
        <taxon>Lachnospirales</taxon>
        <taxon>Lachnospiraceae</taxon>
        <taxon>Roseburia</taxon>
    </lineage>
</organism>
<protein>
    <submittedName>
        <fullName evidence="5">Helix-turn-helix transcriptional regulator</fullName>
    </submittedName>
</protein>